<dbReference type="Pfam" id="PF20107">
    <property type="entry name" value="DUF6497"/>
    <property type="match status" value="1"/>
</dbReference>
<dbReference type="InterPro" id="IPR045467">
    <property type="entry name" value="DUF6497"/>
</dbReference>
<sequence>MIWDQPGGGLVYRFRFLAPQIGQKVGFDSAAADMEFLCREYALPRLAEIGPQPRQIIISLSDRAVDFGVLDSDAVQFFEAYRVENGGCIWEVY</sequence>
<proteinExistence type="predicted"/>
<dbReference type="OrthoDB" id="7862028at2"/>
<organism evidence="1 2">
    <name type="scientific">Litorivita pollutaquae</name>
    <dbReference type="NCBI Taxonomy" id="2200892"/>
    <lineage>
        <taxon>Bacteria</taxon>
        <taxon>Pseudomonadati</taxon>
        <taxon>Pseudomonadota</taxon>
        <taxon>Alphaproteobacteria</taxon>
        <taxon>Rhodobacterales</taxon>
        <taxon>Paracoccaceae</taxon>
        <taxon>Litorivita</taxon>
    </lineage>
</organism>
<keyword evidence="2" id="KW-1185">Reference proteome</keyword>
<dbReference type="AlphaFoldDB" id="A0A2V4N5M3"/>
<protein>
    <submittedName>
        <fullName evidence="1">Acetolactate synthase</fullName>
    </submittedName>
</protein>
<name>A0A2V4N5M3_9RHOB</name>
<dbReference type="Proteomes" id="UP000248012">
    <property type="component" value="Unassembled WGS sequence"/>
</dbReference>
<comment type="caution">
    <text evidence="1">The sequence shown here is derived from an EMBL/GenBank/DDBJ whole genome shotgun (WGS) entry which is preliminary data.</text>
</comment>
<evidence type="ECO:0000313" key="2">
    <source>
        <dbReference type="Proteomes" id="UP000248012"/>
    </source>
</evidence>
<dbReference type="EMBL" id="QFVT01000002">
    <property type="protein sequence ID" value="PYC49242.1"/>
    <property type="molecule type" value="Genomic_DNA"/>
</dbReference>
<evidence type="ECO:0000313" key="1">
    <source>
        <dbReference type="EMBL" id="PYC49242.1"/>
    </source>
</evidence>
<reference evidence="1 2" key="1">
    <citation type="submission" date="2018-05" db="EMBL/GenBank/DDBJ databases">
        <title>Oceanovita maritima gen. nov., sp. nov., a marine bacterium in the family Rhodobacteraceae isolated from surface seawater of Lundu port Xiamen, China.</title>
        <authorList>
            <person name="Hetharua B.H."/>
            <person name="Min D."/>
            <person name="Liao H."/>
            <person name="Tian Y."/>
        </authorList>
    </citation>
    <scope>NUCLEOTIDE SEQUENCE [LARGE SCALE GENOMIC DNA]</scope>
    <source>
        <strain evidence="1 2">FSX-11</strain>
    </source>
</reference>
<accession>A0A2V4N5M3</accession>
<gene>
    <name evidence="1" type="ORF">DI396_02020</name>
</gene>